<dbReference type="Proteomes" id="UP000553766">
    <property type="component" value="Unassembled WGS sequence"/>
</dbReference>
<evidence type="ECO:0008006" key="3">
    <source>
        <dbReference type="Google" id="ProtNLM"/>
    </source>
</evidence>
<dbReference type="AlphaFoldDB" id="A0A840WYK2"/>
<organism evidence="1 2">
    <name type="scientific">Rubricella aquisinus</name>
    <dbReference type="NCBI Taxonomy" id="2028108"/>
    <lineage>
        <taxon>Bacteria</taxon>
        <taxon>Pseudomonadati</taxon>
        <taxon>Pseudomonadota</taxon>
        <taxon>Alphaproteobacteria</taxon>
        <taxon>Rhodobacterales</taxon>
        <taxon>Paracoccaceae</taxon>
        <taxon>Rubricella</taxon>
    </lineage>
</organism>
<dbReference type="InterPro" id="IPR021848">
    <property type="entry name" value="HODM_asu-like"/>
</dbReference>
<name>A0A840WYK2_9RHOB</name>
<proteinExistence type="predicted"/>
<reference evidence="1 2" key="1">
    <citation type="submission" date="2020-08" db="EMBL/GenBank/DDBJ databases">
        <title>Genomic Encyclopedia of Type Strains, Phase IV (KMG-IV): sequencing the most valuable type-strain genomes for metagenomic binning, comparative biology and taxonomic classification.</title>
        <authorList>
            <person name="Goeker M."/>
        </authorList>
    </citation>
    <scope>NUCLEOTIDE SEQUENCE [LARGE SCALE GENOMIC DNA]</scope>
    <source>
        <strain evidence="1 2">DSM 103377</strain>
    </source>
</reference>
<keyword evidence="2" id="KW-1185">Reference proteome</keyword>
<dbReference type="RefSeq" id="WP_184008669.1">
    <property type="nucleotide sequence ID" value="NZ_JACIJS010000002.1"/>
</dbReference>
<gene>
    <name evidence="1" type="ORF">FHS89_000752</name>
</gene>
<protein>
    <recommendedName>
        <fullName evidence="3">DUF3445 domain-containing protein</fullName>
    </recommendedName>
</protein>
<evidence type="ECO:0000313" key="1">
    <source>
        <dbReference type="EMBL" id="MBB5514746.1"/>
    </source>
</evidence>
<comment type="caution">
    <text evidence="1">The sequence shown here is derived from an EMBL/GenBank/DDBJ whole genome shotgun (WGS) entry which is preliminary data.</text>
</comment>
<dbReference type="EMBL" id="JACIJS010000002">
    <property type="protein sequence ID" value="MBB5514746.1"/>
    <property type="molecule type" value="Genomic_DNA"/>
</dbReference>
<sequence>MTQTNRIVLPWRDPYLKDAPGMRPLPIAEWLVRDADFAAHMAQRDHLVTMAPGCIAAMPDSRAACLELLDTVVTALSRDAGYTVGKTSIRRPDGVDVAIDRDSPLVSLGRLVPEDLLILEGARGHHALTAGVLCFPSQWTLSEKLGGDLLRIHAPVPFYAEGLAPRVQRFFDALRAEQPLWRMNWLFYPSPEMHTPAREGEKAVKAWDPKAEVYLRTERQVLRRLPQTEAVVFSIKTNMTPLRHLSEDDLCSLEEALAALPPVEAAYKSRDEVAQAIARVRAERA</sequence>
<dbReference type="Pfam" id="PF11927">
    <property type="entry name" value="HODM_asu-like"/>
    <property type="match status" value="1"/>
</dbReference>
<accession>A0A840WYK2</accession>
<evidence type="ECO:0000313" key="2">
    <source>
        <dbReference type="Proteomes" id="UP000553766"/>
    </source>
</evidence>